<dbReference type="Pfam" id="PF01909">
    <property type="entry name" value="NTP_transf_2"/>
    <property type="match status" value="1"/>
</dbReference>
<feature type="domain" description="ACT" evidence="8">
    <location>
        <begin position="673"/>
        <end position="753"/>
    </location>
</feature>
<evidence type="ECO:0000256" key="2">
    <source>
        <dbReference type="ARBA" id="ARBA00022695"/>
    </source>
</evidence>
<name>A0A5C7EZJ2_9PROT</name>
<dbReference type="EMBL" id="VPFL01000001">
    <property type="protein sequence ID" value="TXF13821.1"/>
    <property type="molecule type" value="Genomic_DNA"/>
</dbReference>
<evidence type="ECO:0000313" key="11">
    <source>
        <dbReference type="Proteomes" id="UP000321201"/>
    </source>
</evidence>
<dbReference type="PROSITE" id="PS51671">
    <property type="entry name" value="ACT"/>
    <property type="match status" value="2"/>
</dbReference>
<comment type="catalytic activity">
    <reaction evidence="7">
        <text>[protein-PII]-uridylyl-L-tyrosine + H2O = [protein-PII]-L-tyrosine + UMP + H(+)</text>
        <dbReference type="Rhea" id="RHEA:48600"/>
        <dbReference type="Rhea" id="RHEA-COMP:12147"/>
        <dbReference type="Rhea" id="RHEA-COMP:12148"/>
        <dbReference type="ChEBI" id="CHEBI:15377"/>
        <dbReference type="ChEBI" id="CHEBI:15378"/>
        <dbReference type="ChEBI" id="CHEBI:46858"/>
        <dbReference type="ChEBI" id="CHEBI:57865"/>
        <dbReference type="ChEBI" id="CHEBI:90602"/>
    </reaction>
</comment>
<evidence type="ECO:0000256" key="5">
    <source>
        <dbReference type="ARBA" id="ARBA00022842"/>
    </source>
</evidence>
<feature type="domain" description="HD" evidence="9">
    <location>
        <begin position="434"/>
        <end position="556"/>
    </location>
</feature>
<dbReference type="Pfam" id="PF01966">
    <property type="entry name" value="HD"/>
    <property type="match status" value="1"/>
</dbReference>
<dbReference type="NCBIfam" id="TIGR01693">
    <property type="entry name" value="UTase_glnD"/>
    <property type="match status" value="1"/>
</dbReference>
<dbReference type="InterPro" id="IPR045865">
    <property type="entry name" value="ACT-like_dom_sf"/>
</dbReference>
<keyword evidence="11" id="KW-1185">Reference proteome</keyword>
<feature type="region of interest" description="Uridylyltransferase" evidence="7">
    <location>
        <begin position="1"/>
        <end position="315"/>
    </location>
</feature>
<dbReference type="Pfam" id="PF08335">
    <property type="entry name" value="GlnD_UR_UTase"/>
    <property type="match status" value="1"/>
</dbReference>
<dbReference type="GO" id="GO:0008081">
    <property type="term" value="F:phosphoric diester hydrolase activity"/>
    <property type="evidence" value="ECO:0007669"/>
    <property type="project" value="UniProtKB-UniRule"/>
</dbReference>
<dbReference type="InterPro" id="IPR013546">
    <property type="entry name" value="PII_UdlTrfase/GS_AdlTrfase"/>
</dbReference>
<gene>
    <name evidence="7" type="primary">glnD</name>
    <name evidence="10" type="ORF">FR698_00750</name>
</gene>
<dbReference type="SUPFAM" id="SSF109604">
    <property type="entry name" value="HD-domain/PDEase-like"/>
    <property type="match status" value="1"/>
</dbReference>
<keyword evidence="2 7" id="KW-0548">Nucleotidyltransferase</keyword>
<evidence type="ECO:0000259" key="8">
    <source>
        <dbReference type="PROSITE" id="PS51671"/>
    </source>
</evidence>
<organism evidence="10 11">
    <name type="scientific">Pelomicrobium methylotrophicum</name>
    <dbReference type="NCBI Taxonomy" id="2602750"/>
    <lineage>
        <taxon>Bacteria</taxon>
        <taxon>Pseudomonadati</taxon>
        <taxon>Pseudomonadota</taxon>
        <taxon>Hydrogenophilia</taxon>
        <taxon>Hydrogenophilia incertae sedis</taxon>
        <taxon>Pelomicrobium</taxon>
    </lineage>
</organism>
<dbReference type="CDD" id="cd04900">
    <property type="entry name" value="ACT_UUR-like_1"/>
    <property type="match status" value="1"/>
</dbReference>
<keyword evidence="6 7" id="KW-0511">Multifunctional enzyme</keyword>
<dbReference type="SUPFAM" id="SSF55021">
    <property type="entry name" value="ACT-like"/>
    <property type="match status" value="2"/>
</dbReference>
<evidence type="ECO:0000256" key="3">
    <source>
        <dbReference type="ARBA" id="ARBA00022737"/>
    </source>
</evidence>
<feature type="domain" description="ACT" evidence="8">
    <location>
        <begin position="782"/>
        <end position="850"/>
    </location>
</feature>
<reference evidence="10 11" key="1">
    <citation type="submission" date="2019-08" db="EMBL/GenBank/DDBJ databases">
        <title>Pelomicrobium methylotrophicum gen. nov., sp. nov. a moderately thermophilic, facultatively anaerobic, lithoautotrophic and methylotrophic bacterium isolated from a terrestrial mud volcano.</title>
        <authorList>
            <person name="Slobodkina G.B."/>
            <person name="Merkel A.Y."/>
            <person name="Slobodkin A.I."/>
        </authorList>
    </citation>
    <scope>NUCLEOTIDE SEQUENCE [LARGE SCALE GENOMIC DNA]</scope>
    <source>
        <strain evidence="10 11">SM250</strain>
    </source>
</reference>
<evidence type="ECO:0000256" key="6">
    <source>
        <dbReference type="ARBA" id="ARBA00023268"/>
    </source>
</evidence>
<dbReference type="PANTHER" id="PTHR47320">
    <property type="entry name" value="BIFUNCTIONAL URIDYLYLTRANSFERASE/URIDYLYL-REMOVING ENZYME"/>
    <property type="match status" value="1"/>
</dbReference>
<evidence type="ECO:0000256" key="4">
    <source>
        <dbReference type="ARBA" id="ARBA00022801"/>
    </source>
</evidence>
<dbReference type="InterPro" id="IPR006674">
    <property type="entry name" value="HD_domain"/>
</dbReference>
<comment type="cofactor">
    <cofactor evidence="7">
        <name>Mg(2+)</name>
        <dbReference type="ChEBI" id="CHEBI:18420"/>
    </cofactor>
</comment>
<protein>
    <recommendedName>
        <fullName evidence="7">Bifunctional uridylyltransferase/uridylyl-removing enzyme</fullName>
        <shortName evidence="7">UTase/UR</shortName>
    </recommendedName>
    <alternativeName>
        <fullName evidence="7">Bifunctional [protein-PII] modification enzyme</fullName>
    </alternativeName>
    <alternativeName>
        <fullName evidence="7">Bifunctional nitrogen sensor protein</fullName>
    </alternativeName>
    <domain>
        <recommendedName>
            <fullName evidence="7">[Protein-PII] uridylyltransferase</fullName>
            <shortName evidence="7">PII uridylyltransferase</shortName>
            <shortName evidence="7">UTase</shortName>
            <ecNumber evidence="7">2.7.7.59</ecNumber>
        </recommendedName>
    </domain>
    <domain>
        <recommendedName>
            <fullName evidence="7">[Protein-PII]-UMP uridylyl-removing enzyme</fullName>
            <shortName evidence="7">UR</shortName>
            <ecNumber evidence="7">3.1.4.-</ecNumber>
        </recommendedName>
    </domain>
</protein>
<evidence type="ECO:0000259" key="9">
    <source>
        <dbReference type="PROSITE" id="PS51831"/>
    </source>
</evidence>
<dbReference type="PANTHER" id="PTHR47320:SF1">
    <property type="entry name" value="BIFUNCTIONAL URIDYLYLTRANSFERASE_URIDYLYL-REMOVING ENZYME"/>
    <property type="match status" value="1"/>
</dbReference>
<dbReference type="FunCoup" id="A0A5C7EZJ2">
    <property type="interactions" value="258"/>
</dbReference>
<dbReference type="SMART" id="SM00471">
    <property type="entry name" value="HDc"/>
    <property type="match status" value="1"/>
</dbReference>
<dbReference type="NCBIfam" id="NF002837">
    <property type="entry name" value="PRK03059.1"/>
    <property type="match status" value="1"/>
</dbReference>
<comment type="domain">
    <text evidence="7">Has four distinct domains: an N-terminal nucleotidyltransferase (NT) domain responsible for UTase activity, a central HD domain that encodes UR activity, and two C-terminal ACT domains that seem to have a role in glutamine sensing.</text>
</comment>
<comment type="similarity">
    <text evidence="7">Belongs to the GlnD family.</text>
</comment>
<dbReference type="InterPro" id="IPR010043">
    <property type="entry name" value="UTase/UR"/>
</dbReference>
<comment type="caution">
    <text evidence="7">Lacks conserved residue(s) required for the propagation of feature annotation.</text>
</comment>
<comment type="catalytic activity">
    <reaction evidence="7">
        <text>[protein-PII]-L-tyrosine + UTP = [protein-PII]-uridylyl-L-tyrosine + diphosphate</text>
        <dbReference type="Rhea" id="RHEA:13673"/>
        <dbReference type="Rhea" id="RHEA-COMP:12147"/>
        <dbReference type="Rhea" id="RHEA-COMP:12148"/>
        <dbReference type="ChEBI" id="CHEBI:33019"/>
        <dbReference type="ChEBI" id="CHEBI:46398"/>
        <dbReference type="ChEBI" id="CHEBI:46858"/>
        <dbReference type="ChEBI" id="CHEBI:90602"/>
        <dbReference type="EC" id="2.7.7.59"/>
    </reaction>
</comment>
<dbReference type="PROSITE" id="PS51831">
    <property type="entry name" value="HD"/>
    <property type="match status" value="1"/>
</dbReference>
<evidence type="ECO:0000313" key="10">
    <source>
        <dbReference type="EMBL" id="TXF13821.1"/>
    </source>
</evidence>
<dbReference type="HAMAP" id="MF_00277">
    <property type="entry name" value="PII_uridylyl_transf"/>
    <property type="match status" value="1"/>
</dbReference>
<dbReference type="InterPro" id="IPR002934">
    <property type="entry name" value="Polymerase_NTP_transf_dom"/>
</dbReference>
<dbReference type="InterPro" id="IPR003607">
    <property type="entry name" value="HD/PDEase_dom"/>
</dbReference>
<accession>A0A5C7EZJ2</accession>
<keyword evidence="3" id="KW-0677">Repeat</keyword>
<dbReference type="EC" id="3.1.4.-" evidence="7"/>
<comment type="activity regulation">
    <text evidence="7">Uridylyltransferase (UTase) activity is inhibited by glutamine, while glutamine activates uridylyl-removing (UR) activity.</text>
</comment>
<comment type="caution">
    <text evidence="10">The sequence shown here is derived from an EMBL/GenBank/DDBJ whole genome shotgun (WGS) entry which is preliminary data.</text>
</comment>
<dbReference type="GO" id="GO:0008773">
    <property type="term" value="F:[protein-PII] uridylyltransferase activity"/>
    <property type="evidence" value="ECO:0007669"/>
    <property type="project" value="UniProtKB-UniRule"/>
</dbReference>
<keyword evidence="4 7" id="KW-0378">Hydrolase</keyword>
<dbReference type="CDD" id="cd04899">
    <property type="entry name" value="ACT_ACR-UUR-like_2"/>
    <property type="match status" value="1"/>
</dbReference>
<evidence type="ECO:0000256" key="7">
    <source>
        <dbReference type="HAMAP-Rule" id="MF_00277"/>
    </source>
</evidence>
<dbReference type="CDD" id="cd00077">
    <property type="entry name" value="HDc"/>
    <property type="match status" value="1"/>
</dbReference>
<dbReference type="Proteomes" id="UP000321201">
    <property type="component" value="Unassembled WGS sequence"/>
</dbReference>
<dbReference type="InterPro" id="IPR002912">
    <property type="entry name" value="ACT_dom"/>
</dbReference>
<sequence length="850" mass="96898">MQIADLKQRLATGRRTLQEAYPLRPRPAATLRRHARLVDGVLRELWRRLEVPPALALVAVGGYGRGELFPYSDVDVLVLLPAPAEAPLRQTLERLVGALWDVGLDTAHSVRTVDECLEQARKDITIETTLMEARLLAGSRTLFRRFRSALEATVDAQAFLRAKRLEQEQRHQRYHDASTNLEPNLKESPGGLRDLQMILWIAQACGLGRRWRDLVRNGLIAEEELRQLRRQEAKLQDLRIRLHYLAGRREDRLLFDFQTALARELGITDRGARRASELLMQRYYRAAKVVAQLNVILLLNLEARIDPRPPGEPHVLNDRFQVVNGLLMARDPNLFLERPSAILESFLLMQQHREIKGRDAETLRALWRAVGQVGGRLRRDPESPKLFMQILRQPTGITRELRRMNRYGVLGLYIPAFGRIVGQMQHDLYHVYTVDEHILMVVRNLRRFAVTEFAHEYPLCSRLMAEFERPEVLYLAALFHDIAKGRGGDHSALGALEARRFCRRHDLLPEDAELVAWLVQHHLVMSHTAQKQDLSDPEVIARFARLVATDRRLTALYLLTVADIRGTSPKVWNAWKAKLLEDLYLLTRRYLGGQMPAPASIIETRQGEALRLLRLAAVPEGVHKRLWSKLDVAYFLRHEPQEIAWHTRVLNYRVDTPTPVVKARLAPGAEGIQVLVYCADRPQLFARLCDCFARINFSIVEAKIYTTRHGYALDSFLVLDPENKPLSYRDLTSYIEYEVSQALDSAAPLGPPPSGRVSRQMKHFPIPPEVHLQADDYGRHHILSIVAGDRTGLLSRVARVLHAHGINVHSARITTLGERAEDTFLISGGRLGDDKAVVQLETDLLEALKT</sequence>
<keyword evidence="5 7" id="KW-0460">Magnesium</keyword>
<comment type="function">
    <text evidence="7">Modifies, by uridylylation and deuridylylation, the PII regulatory proteins (GlnB and homologs), in response to the nitrogen status of the cell that GlnD senses through the glutamine level. Under low glutamine levels, catalyzes the conversion of the PII proteins and UTP to PII-UMP and PPi, while under higher glutamine levels, GlnD hydrolyzes PII-UMP to PII and UMP (deuridylylation). Thus, controls uridylylation state and activity of the PII proteins, and plays an important role in the regulation of nitrogen metabolism.</text>
</comment>
<dbReference type="GO" id="GO:0006808">
    <property type="term" value="P:regulation of nitrogen utilization"/>
    <property type="evidence" value="ECO:0007669"/>
    <property type="project" value="UniProtKB-UniRule"/>
</dbReference>
<keyword evidence="1 7" id="KW-0808">Transferase</keyword>
<dbReference type="OrthoDB" id="5287182at2"/>
<dbReference type="Gene3D" id="3.30.70.260">
    <property type="match status" value="1"/>
</dbReference>
<dbReference type="InParanoid" id="A0A5C7EZJ2"/>
<proteinExistence type="inferred from homology"/>
<evidence type="ECO:0000256" key="1">
    <source>
        <dbReference type="ARBA" id="ARBA00022679"/>
    </source>
</evidence>
<dbReference type="PIRSF" id="PIRSF006288">
    <property type="entry name" value="PII_uridyltransf"/>
    <property type="match status" value="1"/>
</dbReference>
<dbReference type="EC" id="2.7.7.59" evidence="7"/>
<dbReference type="CDD" id="cd05401">
    <property type="entry name" value="NT_GlnE_GlnD_like"/>
    <property type="match status" value="1"/>
</dbReference>
<dbReference type="SUPFAM" id="SSF81301">
    <property type="entry name" value="Nucleotidyltransferase"/>
    <property type="match status" value="1"/>
</dbReference>
<dbReference type="Gene3D" id="1.10.3210.10">
    <property type="entry name" value="Hypothetical protein af1432"/>
    <property type="match status" value="1"/>
</dbReference>
<dbReference type="Pfam" id="PF01842">
    <property type="entry name" value="ACT"/>
    <property type="match status" value="1"/>
</dbReference>
<dbReference type="InterPro" id="IPR043519">
    <property type="entry name" value="NT_sf"/>
</dbReference>
<dbReference type="SUPFAM" id="SSF81593">
    <property type="entry name" value="Nucleotidyltransferase substrate binding subunit/domain"/>
    <property type="match status" value="1"/>
</dbReference>
<dbReference type="AlphaFoldDB" id="A0A5C7EZJ2"/>